<proteinExistence type="predicted"/>
<dbReference type="InterPro" id="IPR000253">
    <property type="entry name" value="FHA_dom"/>
</dbReference>
<evidence type="ECO:0000256" key="1">
    <source>
        <dbReference type="SAM" id="MobiDB-lite"/>
    </source>
</evidence>
<dbReference type="InterPro" id="IPR045962">
    <property type="entry name" value="DUF6382"/>
</dbReference>
<dbReference type="PROSITE" id="PS50006">
    <property type="entry name" value="FHA_DOMAIN"/>
    <property type="match status" value="1"/>
</dbReference>
<gene>
    <name evidence="3" type="ORF">HXM91_04640</name>
</gene>
<feature type="domain" description="FHA" evidence="2">
    <location>
        <begin position="480"/>
        <end position="531"/>
    </location>
</feature>
<accession>A0A930DX40</accession>
<feature type="compositionally biased region" description="Low complexity" evidence="1">
    <location>
        <begin position="306"/>
        <end position="332"/>
    </location>
</feature>
<name>A0A930DX40_9FIRM</name>
<dbReference type="CDD" id="cd00060">
    <property type="entry name" value="FHA"/>
    <property type="match status" value="1"/>
</dbReference>
<dbReference type="Proteomes" id="UP000780721">
    <property type="component" value="Unassembled WGS sequence"/>
</dbReference>
<dbReference type="Pfam" id="PF00498">
    <property type="entry name" value="FHA"/>
    <property type="match status" value="1"/>
</dbReference>
<dbReference type="EMBL" id="JABZRB010000102">
    <property type="protein sequence ID" value="MBF1305125.1"/>
    <property type="molecule type" value="Genomic_DNA"/>
</dbReference>
<evidence type="ECO:0000313" key="3">
    <source>
        <dbReference type="EMBL" id="MBF1305125.1"/>
    </source>
</evidence>
<dbReference type="SUPFAM" id="SSF49879">
    <property type="entry name" value="SMAD/FHA domain"/>
    <property type="match status" value="1"/>
</dbReference>
<protein>
    <submittedName>
        <fullName evidence="3">FHA domain-containing protein</fullName>
    </submittedName>
</protein>
<dbReference type="Pfam" id="PF19909">
    <property type="entry name" value="DUF6382"/>
    <property type="match status" value="1"/>
</dbReference>
<sequence>MKEFKYENQGASSFLVYQLKEEDVLDNISLNMLTSNKAKGLASTNYMQMDTQRFIRYTITGKITANQFFARPVTKQSFMGIFKGITEAMVSAEEYMLDPACILLDLNQIYTDVSTGETECICLPVENEKEQKDQREFLKSVMFQAQFENPEEGSYVTRILNYLNSIPVFSSLDFLNLLTEMEREGKKDRTPPAPAAKESLQQGVAEFGNAVANSSVAGMAASFFEQSSLSPAGALKQENVVEEVIPDIPVPDDIPKEERISLFYLLQHYNNNRAKEYMAQQKQLKARKEALKKIELAKKGGKKKSAASFNLPGGKAKTASAAPKAKKPSSGGFSFQVPGKESGKDKLGEDLSGIKSLPNAPINSQGNPAGNPKVSAPVGAGMNIPKSNPSVGSGMNIPKSNPSVAKGTLQPAKPSPLFSNQQEAVGNGGRNFGDTTVLHSGFRGEETSVLNYTKAPDTPKQPYLLRIKNGERIPITGSIFRLGKEEKFVDYVIHDNEAISRSHANIISRNGQYFLQDNNSTNHSFLNGQQCVSNVELPLQDKASIRLGNEEFQFLLL</sequence>
<dbReference type="InterPro" id="IPR008984">
    <property type="entry name" value="SMAD_FHA_dom_sf"/>
</dbReference>
<dbReference type="SMART" id="SM00240">
    <property type="entry name" value="FHA"/>
    <property type="match status" value="1"/>
</dbReference>
<dbReference type="Gene3D" id="2.60.200.20">
    <property type="match status" value="1"/>
</dbReference>
<evidence type="ECO:0000313" key="4">
    <source>
        <dbReference type="Proteomes" id="UP000780721"/>
    </source>
</evidence>
<comment type="caution">
    <text evidence="3">The sequence shown here is derived from an EMBL/GenBank/DDBJ whole genome shotgun (WGS) entry which is preliminary data.</text>
</comment>
<evidence type="ECO:0000259" key="2">
    <source>
        <dbReference type="PROSITE" id="PS50006"/>
    </source>
</evidence>
<dbReference type="AlphaFoldDB" id="A0A930DX40"/>
<reference evidence="3" key="1">
    <citation type="submission" date="2020-04" db="EMBL/GenBank/DDBJ databases">
        <title>Deep metagenomics examines the oral microbiome during advanced dental caries in children, revealing novel taxa and co-occurrences with host molecules.</title>
        <authorList>
            <person name="Baker J.L."/>
            <person name="Morton J.T."/>
            <person name="Dinis M."/>
            <person name="Alvarez R."/>
            <person name="Tran N.C."/>
            <person name="Knight R."/>
            <person name="Edlund A."/>
        </authorList>
    </citation>
    <scope>NUCLEOTIDE SEQUENCE</scope>
    <source>
        <strain evidence="3">JCVI_48_bin.5</strain>
    </source>
</reference>
<feature type="compositionally biased region" description="Polar residues" evidence="1">
    <location>
        <begin position="385"/>
        <end position="399"/>
    </location>
</feature>
<feature type="region of interest" description="Disordered" evidence="1">
    <location>
        <begin position="302"/>
        <end position="399"/>
    </location>
</feature>
<organism evidence="3 4">
    <name type="scientific">Oribacterium sinus</name>
    <dbReference type="NCBI Taxonomy" id="237576"/>
    <lineage>
        <taxon>Bacteria</taxon>
        <taxon>Bacillati</taxon>
        <taxon>Bacillota</taxon>
        <taxon>Clostridia</taxon>
        <taxon>Lachnospirales</taxon>
        <taxon>Lachnospiraceae</taxon>
        <taxon>Oribacterium</taxon>
    </lineage>
</organism>